<dbReference type="GO" id="GO:0046872">
    <property type="term" value="F:metal ion binding"/>
    <property type="evidence" value="ECO:0007669"/>
    <property type="project" value="UniProtKB-KW"/>
</dbReference>
<sequence>MAPPTIVYTDGACSGNPGPGGWAWAVPGGAWARGHDPDTTNQRMELRAVLEATRTLEGELDVVTDSTYVANCFRDGWWKGWERRGWRNSQKQPVANRDLWEPLIEAHKAGRFGVPRWVKGHSGDVMNDLVDRLAVASATRGDDGAGSTPPEDHELGPADAPGAGSGRAGLTAAAARLADMEPAERRAERRRRDGRIPAGTLCVTGGQRSVPEDPGEAGDLRRRLAEMMAGLAQIHDDLVVLTGLRPGAEALAGRAALDAGVDWVAVLPWPDPQDHMRFADRDEFLALRGQAPAELVLERKVPATRADRAKALTRRDAWLAAAADLALVAWDGDDADGGAFARRLEKAVGDDLVVLW</sequence>
<evidence type="ECO:0000256" key="2">
    <source>
        <dbReference type="ARBA" id="ARBA00001946"/>
    </source>
</evidence>
<evidence type="ECO:0000256" key="1">
    <source>
        <dbReference type="ARBA" id="ARBA00000077"/>
    </source>
</evidence>
<dbReference type="EC" id="3.1.26.4" evidence="5"/>
<gene>
    <name evidence="13" type="ORF">PO878_07305</name>
</gene>
<protein>
    <recommendedName>
        <fullName evidence="5">ribonuclease H</fullName>
        <ecNumber evidence="5">3.1.26.4</ecNumber>
    </recommendedName>
</protein>
<dbReference type="InterPro" id="IPR022892">
    <property type="entry name" value="RNaseHI"/>
</dbReference>
<keyword evidence="10" id="KW-0460">Magnesium</keyword>
<dbReference type="Gene3D" id="3.30.420.10">
    <property type="entry name" value="Ribonuclease H-like superfamily/Ribonuclease H"/>
    <property type="match status" value="1"/>
</dbReference>
<evidence type="ECO:0000256" key="8">
    <source>
        <dbReference type="ARBA" id="ARBA00022759"/>
    </source>
</evidence>
<name>A0AAE9YCI2_9ACTN</name>
<reference evidence="13" key="1">
    <citation type="submission" date="2023-01" db="EMBL/GenBank/DDBJ databases">
        <title>The diversity of Class Acidimicrobiia in South China Sea sediment environments and the proposal of Iamia marina sp. nov., a novel species of the genus Iamia.</title>
        <authorList>
            <person name="He Y."/>
            <person name="Tian X."/>
        </authorList>
    </citation>
    <scope>NUCLEOTIDE SEQUENCE</scope>
    <source>
        <strain evidence="13">DSM 19957</strain>
    </source>
</reference>
<keyword evidence="8" id="KW-0255">Endonuclease</keyword>
<keyword evidence="14" id="KW-1185">Reference proteome</keyword>
<dbReference type="Proteomes" id="UP001216390">
    <property type="component" value="Chromosome"/>
</dbReference>
<evidence type="ECO:0000256" key="4">
    <source>
        <dbReference type="ARBA" id="ARBA00011245"/>
    </source>
</evidence>
<proteinExistence type="inferred from homology"/>
<dbReference type="EMBL" id="CP116942">
    <property type="protein sequence ID" value="WCO68534.1"/>
    <property type="molecule type" value="Genomic_DNA"/>
</dbReference>
<dbReference type="PANTHER" id="PTHR10642:SF26">
    <property type="entry name" value="RIBONUCLEASE H1"/>
    <property type="match status" value="1"/>
</dbReference>
<dbReference type="GO" id="GO:0043137">
    <property type="term" value="P:DNA replication, removal of RNA primer"/>
    <property type="evidence" value="ECO:0007669"/>
    <property type="project" value="TreeGrafter"/>
</dbReference>
<dbReference type="GO" id="GO:0004523">
    <property type="term" value="F:RNA-DNA hybrid ribonuclease activity"/>
    <property type="evidence" value="ECO:0007669"/>
    <property type="project" value="UniProtKB-EC"/>
</dbReference>
<dbReference type="InterPro" id="IPR012337">
    <property type="entry name" value="RNaseH-like_sf"/>
</dbReference>
<evidence type="ECO:0000256" key="11">
    <source>
        <dbReference type="SAM" id="MobiDB-lite"/>
    </source>
</evidence>
<keyword evidence="6" id="KW-0540">Nuclease</keyword>
<dbReference type="InterPro" id="IPR002156">
    <property type="entry name" value="RNaseH_domain"/>
</dbReference>
<dbReference type="KEGG" id="ima:PO878_07305"/>
<evidence type="ECO:0000256" key="3">
    <source>
        <dbReference type="ARBA" id="ARBA00005300"/>
    </source>
</evidence>
<evidence type="ECO:0000256" key="7">
    <source>
        <dbReference type="ARBA" id="ARBA00022723"/>
    </source>
</evidence>
<dbReference type="PROSITE" id="PS50879">
    <property type="entry name" value="RNASE_H_1"/>
    <property type="match status" value="1"/>
</dbReference>
<feature type="compositionally biased region" description="Low complexity" evidence="11">
    <location>
        <begin position="168"/>
        <end position="177"/>
    </location>
</feature>
<feature type="region of interest" description="Disordered" evidence="11">
    <location>
        <begin position="139"/>
        <end position="217"/>
    </location>
</feature>
<evidence type="ECO:0000256" key="10">
    <source>
        <dbReference type="ARBA" id="ARBA00022842"/>
    </source>
</evidence>
<dbReference type="Pfam" id="PF00075">
    <property type="entry name" value="RNase_H"/>
    <property type="match status" value="1"/>
</dbReference>
<dbReference type="SUPFAM" id="SSF53098">
    <property type="entry name" value="Ribonuclease H-like"/>
    <property type="match status" value="1"/>
</dbReference>
<keyword evidence="9" id="KW-0378">Hydrolase</keyword>
<evidence type="ECO:0000256" key="6">
    <source>
        <dbReference type="ARBA" id="ARBA00022722"/>
    </source>
</evidence>
<dbReference type="PANTHER" id="PTHR10642">
    <property type="entry name" value="RIBONUCLEASE H1"/>
    <property type="match status" value="1"/>
</dbReference>
<evidence type="ECO:0000256" key="5">
    <source>
        <dbReference type="ARBA" id="ARBA00012180"/>
    </source>
</evidence>
<comment type="catalytic activity">
    <reaction evidence="1">
        <text>Endonucleolytic cleavage to 5'-phosphomonoester.</text>
        <dbReference type="EC" id="3.1.26.4"/>
    </reaction>
</comment>
<dbReference type="GO" id="GO:0003676">
    <property type="term" value="F:nucleic acid binding"/>
    <property type="evidence" value="ECO:0007669"/>
    <property type="project" value="InterPro"/>
</dbReference>
<comment type="cofactor">
    <cofactor evidence="2">
        <name>Mg(2+)</name>
        <dbReference type="ChEBI" id="CHEBI:18420"/>
    </cofactor>
</comment>
<evidence type="ECO:0000256" key="9">
    <source>
        <dbReference type="ARBA" id="ARBA00022801"/>
    </source>
</evidence>
<comment type="subunit">
    <text evidence="4">Monomer.</text>
</comment>
<dbReference type="AlphaFoldDB" id="A0AAE9YCI2"/>
<organism evidence="13 14">
    <name type="scientific">Iamia majanohamensis</name>
    <dbReference type="NCBI Taxonomy" id="467976"/>
    <lineage>
        <taxon>Bacteria</taxon>
        <taxon>Bacillati</taxon>
        <taxon>Actinomycetota</taxon>
        <taxon>Acidimicrobiia</taxon>
        <taxon>Acidimicrobiales</taxon>
        <taxon>Iamiaceae</taxon>
        <taxon>Iamia</taxon>
    </lineage>
</organism>
<feature type="compositionally biased region" description="Basic and acidic residues" evidence="11">
    <location>
        <begin position="178"/>
        <end position="195"/>
    </location>
</feature>
<evidence type="ECO:0000259" key="12">
    <source>
        <dbReference type="PROSITE" id="PS50879"/>
    </source>
</evidence>
<feature type="domain" description="RNase H type-1" evidence="12">
    <location>
        <begin position="1"/>
        <end position="139"/>
    </location>
</feature>
<dbReference type="Gene3D" id="3.40.50.450">
    <property type="match status" value="1"/>
</dbReference>
<evidence type="ECO:0000313" key="13">
    <source>
        <dbReference type="EMBL" id="WCO68534.1"/>
    </source>
</evidence>
<dbReference type="CDD" id="cd09278">
    <property type="entry name" value="RNase_HI_prokaryote_like"/>
    <property type="match status" value="1"/>
</dbReference>
<evidence type="ECO:0000313" key="14">
    <source>
        <dbReference type="Proteomes" id="UP001216390"/>
    </source>
</evidence>
<dbReference type="InterPro" id="IPR036397">
    <property type="entry name" value="RNaseH_sf"/>
</dbReference>
<accession>A0AAE9YCI2</accession>
<keyword evidence="7" id="KW-0479">Metal-binding</keyword>
<comment type="similarity">
    <text evidence="3">Belongs to the RNase H family.</text>
</comment>
<dbReference type="RefSeq" id="WP_272738050.1">
    <property type="nucleotide sequence ID" value="NZ_CP116942.1"/>
</dbReference>
<dbReference type="InterPro" id="IPR050092">
    <property type="entry name" value="RNase_H"/>
</dbReference>
<dbReference type="SUPFAM" id="SSF102405">
    <property type="entry name" value="MCP/YpsA-like"/>
    <property type="match status" value="1"/>
</dbReference>